<dbReference type="PANTHER" id="PTHR43415:SF3">
    <property type="entry name" value="GNAT-FAMILY ACETYLTRANSFERASE"/>
    <property type="match status" value="1"/>
</dbReference>
<organism evidence="2 3">
    <name type="scientific">Flavobacterium degerlachei</name>
    <dbReference type="NCBI Taxonomy" id="229203"/>
    <lineage>
        <taxon>Bacteria</taxon>
        <taxon>Pseudomonadati</taxon>
        <taxon>Bacteroidota</taxon>
        <taxon>Flavobacteriia</taxon>
        <taxon>Flavobacteriales</taxon>
        <taxon>Flavobacteriaceae</taxon>
        <taxon>Flavobacterium</taxon>
    </lineage>
</organism>
<evidence type="ECO:0000313" key="3">
    <source>
        <dbReference type="Proteomes" id="UP000198569"/>
    </source>
</evidence>
<dbReference type="Proteomes" id="UP000198569">
    <property type="component" value="Unassembled WGS sequence"/>
</dbReference>
<dbReference type="CDD" id="cd04301">
    <property type="entry name" value="NAT_SF"/>
    <property type="match status" value="1"/>
</dbReference>
<evidence type="ECO:0000259" key="1">
    <source>
        <dbReference type="PROSITE" id="PS51186"/>
    </source>
</evidence>
<dbReference type="InterPro" id="IPR000182">
    <property type="entry name" value="GNAT_dom"/>
</dbReference>
<dbReference type="PROSITE" id="PS51186">
    <property type="entry name" value="GNAT"/>
    <property type="match status" value="1"/>
</dbReference>
<dbReference type="InterPro" id="IPR016181">
    <property type="entry name" value="Acyl_CoA_acyltransferase"/>
</dbReference>
<accession>A0A1H2VPW2</accession>
<reference evidence="3" key="1">
    <citation type="submission" date="2016-10" db="EMBL/GenBank/DDBJ databases">
        <authorList>
            <person name="Varghese N."/>
            <person name="Submissions S."/>
        </authorList>
    </citation>
    <scope>NUCLEOTIDE SEQUENCE [LARGE SCALE GENOMIC DNA]</scope>
    <source>
        <strain evidence="3">DSM 15718</strain>
    </source>
</reference>
<sequence length="152" mass="17608">MILLEEYSEAYLAKSWEWLNDTQIKSLTNTTDFTKAEQQKWFLNLAKKVDYKIWGVSFDGVPIGVFGIKNIDLLCKEGEYWGYIGEKEYWGKGLGEIIINEVLHIATFTLGLDCVYLKVLESNKVARNLYKKCHFKEIRQDNGIITMVKGLQ</sequence>
<gene>
    <name evidence="2" type="ORF">SAMN05444338_104131</name>
</gene>
<dbReference type="EMBL" id="FNMV01000004">
    <property type="protein sequence ID" value="SDW70320.1"/>
    <property type="molecule type" value="Genomic_DNA"/>
</dbReference>
<feature type="domain" description="N-acetyltransferase" evidence="1">
    <location>
        <begin position="2"/>
        <end position="152"/>
    </location>
</feature>
<keyword evidence="2" id="KW-0808">Transferase</keyword>
<dbReference type="AlphaFoldDB" id="A0A1H2VPW2"/>
<dbReference type="GO" id="GO:0016747">
    <property type="term" value="F:acyltransferase activity, transferring groups other than amino-acyl groups"/>
    <property type="evidence" value="ECO:0007669"/>
    <property type="project" value="InterPro"/>
</dbReference>
<dbReference type="SUPFAM" id="SSF55729">
    <property type="entry name" value="Acyl-CoA N-acyltransferases (Nat)"/>
    <property type="match status" value="1"/>
</dbReference>
<dbReference type="Pfam" id="PF00583">
    <property type="entry name" value="Acetyltransf_1"/>
    <property type="match status" value="1"/>
</dbReference>
<dbReference type="OrthoDB" id="6290225at2"/>
<keyword evidence="3" id="KW-1185">Reference proteome</keyword>
<dbReference type="Gene3D" id="3.40.630.30">
    <property type="match status" value="1"/>
</dbReference>
<proteinExistence type="predicted"/>
<name>A0A1H2VPW2_9FLAO</name>
<evidence type="ECO:0000313" key="2">
    <source>
        <dbReference type="EMBL" id="SDW70320.1"/>
    </source>
</evidence>
<protein>
    <submittedName>
        <fullName evidence="2">Acetyltransferase (GNAT) domain-containing protein</fullName>
    </submittedName>
</protein>
<dbReference type="PANTHER" id="PTHR43415">
    <property type="entry name" value="SPERMIDINE N(1)-ACETYLTRANSFERASE"/>
    <property type="match status" value="1"/>
</dbReference>
<dbReference type="RefSeq" id="WP_091430523.1">
    <property type="nucleotide sequence ID" value="NZ_FNMV01000004.1"/>
</dbReference>
<dbReference type="STRING" id="229203.SAMN05444338_104131"/>